<proteinExistence type="predicted"/>
<name>A0A4U8V2R3_STECR</name>
<protein>
    <submittedName>
        <fullName evidence="2">Uncharacterized protein</fullName>
    </submittedName>
</protein>
<reference evidence="2" key="3">
    <citation type="journal article" date="2019" name="G3 (Bethesda)">
        <title>Hybrid Assembly of the Genome of the Entomopathogenic Nematode Steinernema carpocapsae Identifies the X-Chromosome.</title>
        <authorList>
            <person name="Serra L."/>
            <person name="Macchietto M."/>
            <person name="Macias-Munoz A."/>
            <person name="McGill C.J."/>
            <person name="Rodriguez I.M."/>
            <person name="Rodriguez B."/>
            <person name="Murad R."/>
            <person name="Mortazavi A."/>
        </authorList>
    </citation>
    <scope>NUCLEOTIDE SEQUENCE [LARGE SCALE GENOMIC DNA]</scope>
    <source>
        <strain evidence="2">ALL</strain>
    </source>
</reference>
<feature type="region of interest" description="Disordered" evidence="1">
    <location>
        <begin position="242"/>
        <end position="264"/>
    </location>
</feature>
<reference evidence="2" key="1">
    <citation type="submission" date="2013-11" db="EMBL/GenBank/DDBJ databases">
        <authorList>
            <person name="Sternberg P."/>
            <person name="Dillman A."/>
            <person name="Macchietto M."/>
        </authorList>
    </citation>
    <scope>NUCLEOTIDE SEQUENCE</scope>
    <source>
        <strain evidence="2">ALL</strain>
    </source>
</reference>
<organism evidence="2">
    <name type="scientific">Steinernema carpocapsae</name>
    <name type="common">Entomopathogenic nematode</name>
    <dbReference type="NCBI Taxonomy" id="34508"/>
    <lineage>
        <taxon>Eukaryota</taxon>
        <taxon>Metazoa</taxon>
        <taxon>Ecdysozoa</taxon>
        <taxon>Nematoda</taxon>
        <taxon>Chromadorea</taxon>
        <taxon>Rhabditida</taxon>
        <taxon>Tylenchina</taxon>
        <taxon>Panagrolaimomorpha</taxon>
        <taxon>Strongyloidoidea</taxon>
        <taxon>Steinernematidae</taxon>
        <taxon>Steinernema</taxon>
    </lineage>
</organism>
<accession>A0A4U8V2R3</accession>
<comment type="caution">
    <text evidence="2">The sequence shown here is derived from an EMBL/GenBank/DDBJ whole genome shotgun (WGS) entry which is preliminary data.</text>
</comment>
<evidence type="ECO:0000256" key="1">
    <source>
        <dbReference type="SAM" id="MobiDB-lite"/>
    </source>
</evidence>
<dbReference type="AlphaFoldDB" id="A0A4U8V2R3"/>
<evidence type="ECO:0000313" key="2">
    <source>
        <dbReference type="EMBL" id="TMS39704.1"/>
    </source>
</evidence>
<sequence>MYCLLCDESVHEHHLQLHIESHFWPFHSLSWRCKTCNFSSFCVSTLVTHMKEKDHIGLISPLHKDETKYGARLVEQIAADIRNVAQMGTDFVARCSMLGLKESPKNVQTFFCCLCSGCVRREEREDHVRCHLRLVSPENVNVYYFEILVKRLVCDLLLNEDRELLQRDQTRRFCDLDRKRKDSRQERSPAVWEAFNKEAPMEAPSPEVSHKRTPAPRAPKKILHDSNPRLQCRVENAPFVRGETHVPQPNEPCPQAHQPDRPEAAVSLTLATPTKIVHGSDPRVHRVSRAGA</sequence>
<dbReference type="EMBL" id="AZBU02000001">
    <property type="protein sequence ID" value="TMS39704.1"/>
    <property type="molecule type" value="Genomic_DNA"/>
</dbReference>
<reference evidence="2" key="2">
    <citation type="journal article" date="2015" name="Genome Biol.">
        <title>Comparative genomics of Steinernema reveals deeply conserved gene regulatory networks.</title>
        <authorList>
            <person name="Dillman A.R."/>
            <person name="Macchietto M."/>
            <person name="Porter C.F."/>
            <person name="Rogers A."/>
            <person name="Williams B."/>
            <person name="Antoshechkin I."/>
            <person name="Lee M.M."/>
            <person name="Goodwin Z."/>
            <person name="Lu X."/>
            <person name="Lewis E.E."/>
            <person name="Goodrich-Blair H."/>
            <person name="Stock S.P."/>
            <person name="Adams B.J."/>
            <person name="Sternberg P.W."/>
            <person name="Mortazavi A."/>
        </authorList>
    </citation>
    <scope>NUCLEOTIDE SEQUENCE [LARGE SCALE GENOMIC DNA]</scope>
    <source>
        <strain evidence="2">ALL</strain>
    </source>
</reference>
<feature type="region of interest" description="Disordered" evidence="1">
    <location>
        <begin position="197"/>
        <end position="223"/>
    </location>
</feature>
<gene>
    <name evidence="2" type="ORF">L596_006188</name>
</gene>
<feature type="compositionally biased region" description="Basic residues" evidence="1">
    <location>
        <begin position="211"/>
        <end position="221"/>
    </location>
</feature>